<keyword evidence="1" id="KW-1133">Transmembrane helix</keyword>
<accession>A0A383E0E8</accession>
<evidence type="ECO:0000256" key="1">
    <source>
        <dbReference type="SAM" id="Phobius"/>
    </source>
</evidence>
<sequence>MPDRDIRRPTPVARLAILIIVLSAVVAGADVLVQGFNDAAIQAAVRRAAAGDTVRLPAGDYVFTGTVTVDRPLVLVGAGRLLDVGIIEPGE</sequence>
<dbReference type="SUPFAM" id="SSF51126">
    <property type="entry name" value="Pectin lyase-like"/>
    <property type="match status" value="1"/>
</dbReference>
<reference evidence="2" key="1">
    <citation type="submission" date="2018-05" db="EMBL/GenBank/DDBJ databases">
        <authorList>
            <person name="Lanie J.A."/>
            <person name="Ng W.-L."/>
            <person name="Kazmierczak K.M."/>
            <person name="Andrzejewski T.M."/>
            <person name="Davidsen T.M."/>
            <person name="Wayne K.J."/>
            <person name="Tettelin H."/>
            <person name="Glass J.I."/>
            <person name="Rusch D."/>
            <person name="Podicherti R."/>
            <person name="Tsui H.-C.T."/>
            <person name="Winkler M.E."/>
        </authorList>
    </citation>
    <scope>NUCLEOTIDE SEQUENCE</scope>
</reference>
<evidence type="ECO:0008006" key="3">
    <source>
        <dbReference type="Google" id="ProtNLM"/>
    </source>
</evidence>
<protein>
    <recommendedName>
        <fullName evidence="3">Pectate lyase superfamily protein domain-containing protein</fullName>
    </recommendedName>
</protein>
<gene>
    <name evidence="2" type="ORF">METZ01_LOCUS502739</name>
</gene>
<evidence type="ECO:0000313" key="2">
    <source>
        <dbReference type="EMBL" id="SVE49885.1"/>
    </source>
</evidence>
<dbReference type="InterPro" id="IPR012334">
    <property type="entry name" value="Pectin_lyas_fold"/>
</dbReference>
<organism evidence="2">
    <name type="scientific">marine metagenome</name>
    <dbReference type="NCBI Taxonomy" id="408172"/>
    <lineage>
        <taxon>unclassified sequences</taxon>
        <taxon>metagenomes</taxon>
        <taxon>ecological metagenomes</taxon>
    </lineage>
</organism>
<keyword evidence="1" id="KW-0472">Membrane</keyword>
<dbReference type="EMBL" id="UINC01221515">
    <property type="protein sequence ID" value="SVE49885.1"/>
    <property type="molecule type" value="Genomic_DNA"/>
</dbReference>
<feature type="transmembrane region" description="Helical" evidence="1">
    <location>
        <begin position="12"/>
        <end position="33"/>
    </location>
</feature>
<name>A0A383E0E8_9ZZZZ</name>
<dbReference type="InterPro" id="IPR011050">
    <property type="entry name" value="Pectin_lyase_fold/virulence"/>
</dbReference>
<feature type="non-terminal residue" evidence="2">
    <location>
        <position position="91"/>
    </location>
</feature>
<dbReference type="AlphaFoldDB" id="A0A383E0E8"/>
<dbReference type="Gene3D" id="2.160.20.10">
    <property type="entry name" value="Single-stranded right-handed beta-helix, Pectin lyase-like"/>
    <property type="match status" value="1"/>
</dbReference>
<proteinExistence type="predicted"/>
<keyword evidence="1" id="KW-0812">Transmembrane</keyword>